<feature type="compositionally biased region" description="Low complexity" evidence="2">
    <location>
        <begin position="50"/>
        <end position="62"/>
    </location>
</feature>
<feature type="coiled-coil region" evidence="1">
    <location>
        <begin position="827"/>
        <end position="866"/>
    </location>
</feature>
<dbReference type="InterPro" id="IPR036366">
    <property type="entry name" value="PGBDSf"/>
</dbReference>
<feature type="region of interest" description="Disordered" evidence="2">
    <location>
        <begin position="1"/>
        <end position="21"/>
    </location>
</feature>
<dbReference type="InterPro" id="IPR006597">
    <property type="entry name" value="Sel1-like"/>
</dbReference>
<dbReference type="InterPro" id="IPR052945">
    <property type="entry name" value="Mitotic_Regulator"/>
</dbReference>
<dbReference type="Pfam" id="PF01471">
    <property type="entry name" value="PG_binding_1"/>
    <property type="match status" value="1"/>
</dbReference>
<dbReference type="PATRIC" id="fig|1486262.3.peg.116"/>
<accession>A0A0D5LL72</accession>
<keyword evidence="5" id="KW-1185">Reference proteome</keyword>
<feature type="region of interest" description="Disordered" evidence="2">
    <location>
        <begin position="1016"/>
        <end position="1054"/>
    </location>
</feature>
<evidence type="ECO:0000256" key="1">
    <source>
        <dbReference type="SAM" id="Coils"/>
    </source>
</evidence>
<dbReference type="SUPFAM" id="SSF81901">
    <property type="entry name" value="HCP-like"/>
    <property type="match status" value="1"/>
</dbReference>
<evidence type="ECO:0000256" key="2">
    <source>
        <dbReference type="SAM" id="MobiDB-lite"/>
    </source>
</evidence>
<name>A0A0D5LL72_MAREN</name>
<feature type="compositionally biased region" description="Basic and acidic residues" evidence="2">
    <location>
        <begin position="1087"/>
        <end position="1101"/>
    </location>
</feature>
<feature type="compositionally biased region" description="Low complexity" evidence="2">
    <location>
        <begin position="1257"/>
        <end position="1271"/>
    </location>
</feature>
<dbReference type="InterPro" id="IPR002477">
    <property type="entry name" value="Peptidoglycan-bd-like"/>
</dbReference>
<feature type="region of interest" description="Disordered" evidence="2">
    <location>
        <begin position="1257"/>
        <end position="1280"/>
    </location>
</feature>
<evidence type="ECO:0000259" key="3">
    <source>
        <dbReference type="Pfam" id="PF01471"/>
    </source>
</evidence>
<dbReference type="SUPFAM" id="SSF47090">
    <property type="entry name" value="PGBD-like"/>
    <property type="match status" value="1"/>
</dbReference>
<dbReference type="Gene3D" id="1.25.40.10">
    <property type="entry name" value="Tetratricopeptide repeat domain"/>
    <property type="match status" value="1"/>
</dbReference>
<dbReference type="InterPro" id="IPR036365">
    <property type="entry name" value="PGBD-like_sf"/>
</dbReference>
<dbReference type="SMART" id="SM00671">
    <property type="entry name" value="SEL1"/>
    <property type="match status" value="4"/>
</dbReference>
<proteinExistence type="predicted"/>
<dbReference type="PANTHER" id="PTHR43628">
    <property type="entry name" value="ACTIVATOR OF C KINASE PROTEIN 1-RELATED"/>
    <property type="match status" value="1"/>
</dbReference>
<feature type="compositionally biased region" description="Basic and acidic residues" evidence="2">
    <location>
        <begin position="1"/>
        <end position="12"/>
    </location>
</feature>
<organism evidence="4 5">
    <name type="scientific">Martelella endophytica</name>
    <dbReference type="NCBI Taxonomy" id="1486262"/>
    <lineage>
        <taxon>Bacteria</taxon>
        <taxon>Pseudomonadati</taxon>
        <taxon>Pseudomonadota</taxon>
        <taxon>Alphaproteobacteria</taxon>
        <taxon>Hyphomicrobiales</taxon>
        <taxon>Aurantimonadaceae</taxon>
        <taxon>Martelella</taxon>
    </lineage>
</organism>
<dbReference type="InterPro" id="IPR011990">
    <property type="entry name" value="TPR-like_helical_dom_sf"/>
</dbReference>
<feature type="compositionally biased region" description="Low complexity" evidence="2">
    <location>
        <begin position="1016"/>
        <end position="1027"/>
    </location>
</feature>
<dbReference type="Gene3D" id="1.10.101.10">
    <property type="entry name" value="PGBD-like superfamily/PGBD"/>
    <property type="match status" value="1"/>
</dbReference>
<dbReference type="Pfam" id="PF08238">
    <property type="entry name" value="Sel1"/>
    <property type="match status" value="4"/>
</dbReference>
<dbReference type="STRING" id="1486262.TM49_00555"/>
<dbReference type="PANTHER" id="PTHR43628:SF1">
    <property type="entry name" value="CHITIN SYNTHASE REGULATORY FACTOR 2-RELATED"/>
    <property type="match status" value="1"/>
</dbReference>
<feature type="region of interest" description="Disordered" evidence="2">
    <location>
        <begin position="1072"/>
        <end position="1101"/>
    </location>
</feature>
<feature type="region of interest" description="Disordered" evidence="2">
    <location>
        <begin position="1292"/>
        <end position="1312"/>
    </location>
</feature>
<protein>
    <recommendedName>
        <fullName evidence="3">Peptidoglycan binding-like domain-containing protein</fullName>
    </recommendedName>
</protein>
<feature type="domain" description="Peptidoglycan binding-like" evidence="3">
    <location>
        <begin position="1560"/>
        <end position="1613"/>
    </location>
</feature>
<gene>
    <name evidence="4" type="ORF">TM49_00555</name>
</gene>
<dbReference type="Proteomes" id="UP000032611">
    <property type="component" value="Chromosome"/>
</dbReference>
<evidence type="ECO:0000313" key="5">
    <source>
        <dbReference type="Proteomes" id="UP000032611"/>
    </source>
</evidence>
<dbReference type="EMBL" id="CP010803">
    <property type="protein sequence ID" value="AJY44517.1"/>
    <property type="molecule type" value="Genomic_DNA"/>
</dbReference>
<dbReference type="KEGG" id="mey:TM49_00555"/>
<dbReference type="HOGENOM" id="CLU_243602_0_0_5"/>
<evidence type="ECO:0000313" key="4">
    <source>
        <dbReference type="EMBL" id="AJY44517.1"/>
    </source>
</evidence>
<dbReference type="RefSeq" id="WP_045679087.1">
    <property type="nucleotide sequence ID" value="NZ_CP010803.1"/>
</dbReference>
<keyword evidence="1" id="KW-0175">Coiled coil</keyword>
<dbReference type="OrthoDB" id="5295703at2"/>
<reference evidence="4 5" key="1">
    <citation type="journal article" date="2015" name="Genome Announc.">
        <title>Complete genome sequence of Martelella endophytica YC6887, which has antifungal activity associated with a halophyte.</title>
        <authorList>
            <person name="Khan A."/>
            <person name="Khan H."/>
            <person name="Chung E.J."/>
            <person name="Hossain M.T."/>
            <person name="Chung Y.R."/>
        </authorList>
    </citation>
    <scope>NUCLEOTIDE SEQUENCE [LARGE SCALE GENOMIC DNA]</scope>
    <source>
        <strain evidence="4">YC6887</strain>
    </source>
</reference>
<feature type="region of interest" description="Disordered" evidence="2">
    <location>
        <begin position="33"/>
        <end position="65"/>
    </location>
</feature>
<sequence>MAEARRMQDETGGRPSLDALNRTIEGLESRLGDLMEARAPSRRLPPLPGAERAAAPQAAGSARMDAELRDISRTLRDLRSSLREDFTASLRDELASLHDMLSHIDRQTDTREVDAETRGELLRISEGIDWLVANAAADDDSRLMAEFSNLQTMLRGLADAKSIERLEGRFDGIERQLEGLDPARLDGDLASLAKGLDDIKRGLAAGDSREHLEEIEERLSTLAQAMETLCTRLPASSKRLDGQVTAIERRIGDIDRNLERIGRRQNEAVRDPAVERMETRLGELGNALAAIDWQMRDQGNKQAVLLENLETLARRIEKYGEDDGHIRLEARLDKLAGAIENLRPGIDREALGEAVAGLAEKIGQVDVAGAERRLAGKLDSFAAPGFDEKAQLEIRERFDRLTQLVENGKPGIEPRALEDAVTRLSDRIGRIDIAGLERRIAARLDAQGANELDAGSRREIREQFEKLAGLIENGKDGIAPQALEDAVSRINDRIARIDIDGLERRFAARLQAKGPAALDDATQQEIRGQFEKLAAAVENGRSTFEPRALEEAVARIDEKLGRIDIEALERRIAARLQAPAGLDGETQREIRSQFAKLAAAVENGRSTFEPRALEEAVARIDEKLGRIDIEALERRIAARLQAPAGLDGETQREIRSQFAKLAAAVENGKSTFEPRALEEAVARIDEKLGRIDIEALERRIAARLQDIGPAGLDNETRRELRAQFDRLASLVENGKGGLDPRMLEEAVARIDDRISRIDLAAAERRLASKIDAMPVPSLDRALRHQIEALDPKAVEEKLVRRIDSLDLSGMEERLGRRLEALEQNGTEARLSAQLAALAAQLDETRRDDSGQSLKKLERQIAELTTLASRPAPKLPFSELEERLSARIEAMSASNDDYVIEAAQHAAEEVLKTFSESRRDETDAHVRTITALAADMKALYEASRAEGDRTGLDTTLKSIANRLDTLQVPTKARDAEVENIPAKKPEPVAAVAPAEAPEKPDRAEADDVMAILSRVRASQAGAPAAPSPTRDLPYAPERKREPAKPAGVKNKVLNAPPPQGDLIAAARRAAQSAIANAEDMTPSISAEPRADRTGDEPPRKDVSRRPVYLAAGAILLAIMAYPMLKGTASDSPPAFDPIRPTAAPQHLIAMPQEQKPAPVAAQPKPVVAASPSLRDPQPREVAASFSQAVAPAADAFRMVETDNQIVTGSISLDRPEKVETTRAAPQSPVAGKPAPVAAAPAPVALAVKQAAVTDAPKAPAATPPVAESAAAPDSPVRTAATTVSTEDVLAMLSEPVGQSPVGDSEEPETVLRKSDETVLPKEFADTAKPPKPLDIPLPEKLEPQALATAARAGNAAALYEIGLRYDQGLGLPKDEAKAAIWMAEASDRGLVPATFQLGSAYEKGLGVTKDPKRAIALYRAAAEAGNVSAMHNLAVMLASGTGGEKPDFDAAARWFEKASDYGVGDSQFNLAILYARGTGVEHDLTQSYKWFAIAAQNGDAEAAKRRDEVADALAPEALLAGKKAVADWHAKTPKASANIVETPPEWTAADVAAASVDKEAVVRDIQSILNKNGYDAGPADGVLGARTDAAIRAFQKANGFAANGEITPELVKALLARNNA</sequence>